<keyword evidence="1" id="KW-0732">Signal</keyword>
<feature type="chain" id="PRO_5047054106" evidence="1">
    <location>
        <begin position="22"/>
        <end position="157"/>
    </location>
</feature>
<sequence length="157" mass="17035">MKSWMIPAMLSLAVAPFAVQAQDFTVDEAAVEACFEAADPGETAPGCLGQAAQSCQSTTQQGETTLGIGQCIMAETAAWDVLLNREYGMTRDSFAETPGLKDTLLKAQRAWIAFRDADCAVAYERWGGGSMRSIAAANCRMEFTARRALELKFMRGY</sequence>
<protein>
    <submittedName>
        <fullName evidence="3">DUF1311 domain-containing protein</fullName>
    </submittedName>
</protein>
<gene>
    <name evidence="3" type="ORF">KNW02_11340</name>
</gene>
<feature type="signal peptide" evidence="1">
    <location>
        <begin position="1"/>
        <end position="21"/>
    </location>
</feature>
<name>A0ABS6AJH3_9RHOB</name>
<evidence type="ECO:0000256" key="1">
    <source>
        <dbReference type="SAM" id="SignalP"/>
    </source>
</evidence>
<dbReference type="Proteomes" id="UP001166191">
    <property type="component" value="Unassembled WGS sequence"/>
</dbReference>
<evidence type="ECO:0000313" key="3">
    <source>
        <dbReference type="EMBL" id="MBU3030708.1"/>
    </source>
</evidence>
<dbReference type="PANTHER" id="PTHR39176:SF1">
    <property type="entry name" value="PERIPLASMIC PROTEIN"/>
    <property type="match status" value="1"/>
</dbReference>
<dbReference type="Pfam" id="PF07007">
    <property type="entry name" value="LprI"/>
    <property type="match status" value="1"/>
</dbReference>
<dbReference type="InterPro" id="IPR009739">
    <property type="entry name" value="LprI-like_N"/>
</dbReference>
<dbReference type="PANTHER" id="PTHR39176">
    <property type="entry name" value="PERIPLASMIC PROTEIN-RELATED"/>
    <property type="match status" value="1"/>
</dbReference>
<reference evidence="3" key="1">
    <citation type="submission" date="2021-06" db="EMBL/GenBank/DDBJ databases">
        <title>Paracoccus bacterium XHP0099 sp. nov., isolated from the surface waters of the Yellow Sea.</title>
        <authorList>
            <person name="Xue H."/>
            <person name="Zhang D."/>
        </authorList>
    </citation>
    <scope>NUCLEOTIDE SEQUENCE</scope>
    <source>
        <strain evidence="3">XHP0099</strain>
    </source>
</reference>
<dbReference type="EMBL" id="JAHKNG010000017">
    <property type="protein sequence ID" value="MBU3030708.1"/>
    <property type="molecule type" value="Genomic_DNA"/>
</dbReference>
<accession>A0ABS6AJH3</accession>
<organism evidence="3 4">
    <name type="scientific">Paracoccus marinaquae</name>
    <dbReference type="NCBI Taxonomy" id="2841926"/>
    <lineage>
        <taxon>Bacteria</taxon>
        <taxon>Pseudomonadati</taxon>
        <taxon>Pseudomonadota</taxon>
        <taxon>Alphaproteobacteria</taxon>
        <taxon>Rhodobacterales</taxon>
        <taxon>Paracoccaceae</taxon>
        <taxon>Paracoccus</taxon>
    </lineage>
</organism>
<evidence type="ECO:0000259" key="2">
    <source>
        <dbReference type="Pfam" id="PF07007"/>
    </source>
</evidence>
<evidence type="ECO:0000313" key="4">
    <source>
        <dbReference type="Proteomes" id="UP001166191"/>
    </source>
</evidence>
<comment type="caution">
    <text evidence="3">The sequence shown here is derived from an EMBL/GenBank/DDBJ whole genome shotgun (WGS) entry which is preliminary data.</text>
</comment>
<feature type="domain" description="Lysozyme inhibitor LprI-like N-terminal" evidence="2">
    <location>
        <begin position="55"/>
        <end position="151"/>
    </location>
</feature>
<proteinExistence type="predicted"/>
<dbReference type="RefSeq" id="WP_216033378.1">
    <property type="nucleotide sequence ID" value="NZ_JAHKNG010000017.1"/>
</dbReference>
<keyword evidence="4" id="KW-1185">Reference proteome</keyword>